<protein>
    <submittedName>
        <fullName evidence="1">Uncharacterized protein</fullName>
    </submittedName>
</protein>
<proteinExistence type="predicted"/>
<reference evidence="2" key="1">
    <citation type="journal article" date="2023" name="Nat. Plants">
        <title>Single-cell RNA sequencing provides a high-resolution roadmap for understanding the multicellular compartmentation of specialized metabolism.</title>
        <authorList>
            <person name="Sun S."/>
            <person name="Shen X."/>
            <person name="Li Y."/>
            <person name="Li Y."/>
            <person name="Wang S."/>
            <person name="Li R."/>
            <person name="Zhang H."/>
            <person name="Shen G."/>
            <person name="Guo B."/>
            <person name="Wei J."/>
            <person name="Xu J."/>
            <person name="St-Pierre B."/>
            <person name="Chen S."/>
            <person name="Sun C."/>
        </authorList>
    </citation>
    <scope>NUCLEOTIDE SEQUENCE [LARGE SCALE GENOMIC DNA]</scope>
</reference>
<dbReference type="Proteomes" id="UP001060085">
    <property type="component" value="Linkage Group LG06"/>
</dbReference>
<name>A0ACC0ADG9_CATRO</name>
<comment type="caution">
    <text evidence="1">The sequence shown here is derived from an EMBL/GenBank/DDBJ whole genome shotgun (WGS) entry which is preliminary data.</text>
</comment>
<sequence length="116" mass="13197">MGMGMGLGLGVPRGSGPVYTLIHDETYYSHTRSTKCRRADLANQSFIVFNPIRLKMLGFCFPVRSDGRILSQSDNNGKMFRVSSRNISKKRERENLRKRIRDQAPIQTGSNINTFE</sequence>
<dbReference type="EMBL" id="CM044706">
    <property type="protein sequence ID" value="KAI5658641.1"/>
    <property type="molecule type" value="Genomic_DNA"/>
</dbReference>
<gene>
    <name evidence="1" type="ORF">M9H77_27434</name>
</gene>
<organism evidence="1 2">
    <name type="scientific">Catharanthus roseus</name>
    <name type="common">Madagascar periwinkle</name>
    <name type="synonym">Vinca rosea</name>
    <dbReference type="NCBI Taxonomy" id="4058"/>
    <lineage>
        <taxon>Eukaryota</taxon>
        <taxon>Viridiplantae</taxon>
        <taxon>Streptophyta</taxon>
        <taxon>Embryophyta</taxon>
        <taxon>Tracheophyta</taxon>
        <taxon>Spermatophyta</taxon>
        <taxon>Magnoliopsida</taxon>
        <taxon>eudicotyledons</taxon>
        <taxon>Gunneridae</taxon>
        <taxon>Pentapetalae</taxon>
        <taxon>asterids</taxon>
        <taxon>lamiids</taxon>
        <taxon>Gentianales</taxon>
        <taxon>Apocynaceae</taxon>
        <taxon>Rauvolfioideae</taxon>
        <taxon>Vinceae</taxon>
        <taxon>Catharanthinae</taxon>
        <taxon>Catharanthus</taxon>
    </lineage>
</organism>
<keyword evidence="2" id="KW-1185">Reference proteome</keyword>
<evidence type="ECO:0000313" key="2">
    <source>
        <dbReference type="Proteomes" id="UP001060085"/>
    </source>
</evidence>
<evidence type="ECO:0000313" key="1">
    <source>
        <dbReference type="EMBL" id="KAI5658641.1"/>
    </source>
</evidence>
<accession>A0ACC0ADG9</accession>